<dbReference type="STRING" id="444158.MmarC6_0055"/>
<organism evidence="2">
    <name type="scientific">Methanococcus maripaludis (strain C6 / ATCC BAA-1332)</name>
    <dbReference type="NCBI Taxonomy" id="444158"/>
    <lineage>
        <taxon>Archaea</taxon>
        <taxon>Methanobacteriati</taxon>
        <taxon>Methanobacteriota</taxon>
        <taxon>Methanomada group</taxon>
        <taxon>Methanococci</taxon>
        <taxon>Methanococcales</taxon>
        <taxon>Methanococcaceae</taxon>
        <taxon>Methanococcus</taxon>
    </lineage>
</organism>
<reference evidence="2" key="1">
    <citation type="submission" date="2007-10" db="EMBL/GenBank/DDBJ databases">
        <title>Complete sequence of Methanococcus maripaludis C6.</title>
        <authorList>
            <consortium name="US DOE Joint Genome Institute"/>
            <person name="Copeland A."/>
            <person name="Lucas S."/>
            <person name="Lapidus A."/>
            <person name="Barry K."/>
            <person name="Glavina del Rio T."/>
            <person name="Dalin E."/>
            <person name="Tice H."/>
            <person name="Pitluck S."/>
            <person name="Clum A."/>
            <person name="Schmutz J."/>
            <person name="Larimer F."/>
            <person name="Land M."/>
            <person name="Hauser L."/>
            <person name="Kyrpides N."/>
            <person name="Mikhailova N."/>
            <person name="Sieprawska-Lupa M."/>
            <person name="Whitman W.B."/>
            <person name="Richardson P."/>
        </authorList>
    </citation>
    <scope>NUCLEOTIDE SEQUENCE [LARGE SCALE GENOMIC DNA]</scope>
    <source>
        <strain evidence="2">C6</strain>
    </source>
</reference>
<evidence type="ECO:0000259" key="1">
    <source>
        <dbReference type="PROSITE" id="PS51459"/>
    </source>
</evidence>
<dbReference type="AlphaFoldDB" id="A9A7W0"/>
<gene>
    <name evidence="2" type="ordered locus">MmarC6_0055</name>
</gene>
<dbReference type="InterPro" id="IPR036597">
    <property type="entry name" value="Fido-like_dom_sf"/>
</dbReference>
<evidence type="ECO:0000313" key="2">
    <source>
        <dbReference type="EMBL" id="ABX00881.1"/>
    </source>
</evidence>
<dbReference type="Pfam" id="PF02661">
    <property type="entry name" value="Fic"/>
    <property type="match status" value="1"/>
</dbReference>
<dbReference type="PANTHER" id="PTHR13504">
    <property type="entry name" value="FIDO DOMAIN-CONTAINING PROTEIN DDB_G0283145"/>
    <property type="match status" value="1"/>
</dbReference>
<dbReference type="InterPro" id="IPR040198">
    <property type="entry name" value="Fido_containing"/>
</dbReference>
<dbReference type="HOGENOM" id="CLU_038572_0_0_2"/>
<name>A9A7W0_METM6</name>
<dbReference type="InterPro" id="IPR036390">
    <property type="entry name" value="WH_DNA-bd_sf"/>
</dbReference>
<dbReference type="OrthoDB" id="350952at2157"/>
<dbReference type="SUPFAM" id="SSF46785">
    <property type="entry name" value="Winged helix' DNA-binding domain"/>
    <property type="match status" value="1"/>
</dbReference>
<sequence>MKLPEIPKYSRENIDIAIKYVPNPEIIGIVQKYNEKYLHFNELKHKTLPVDPVIIWTIMKMFRMNNLKSIHFGKWTFNYSLIDEFIEKLHTLDKSASGNLSTALDSIPSEKERYIIDSLMEEAIASSQIEGAVTTRKVAKEMLKKGQKPKNKDQKMILNNYNTMKYILEIKNKEFSIKEILKIHKLITNGTLEDPEFVGKFRKDNEIGVYSTDGTLLHQPPEYGLVESLMNELCEFSNSNDKFIHPIIKGIIIHFLIGYIHPFNDGNGRTARSLFYWYLLKNDYWLFEYMAISRIINGSKGQYRDAYLKTESDTFYNDDKGDLTYFIKYNLECICRSLDEILEYLSKKQSEQKEVLNLISKSENLNLRQAEILKEILKAPENIITIKEIVIIYNVAYATGRADLNHLVDLGYLEKKKAGKEFVYVLKKNDFIIF</sequence>
<dbReference type="KEGG" id="mmx:MmarC6_0055"/>
<feature type="domain" description="Fido" evidence="1">
    <location>
        <begin position="175"/>
        <end position="329"/>
    </location>
</feature>
<dbReference type="PROSITE" id="PS51459">
    <property type="entry name" value="FIDO"/>
    <property type="match status" value="1"/>
</dbReference>
<dbReference type="EMBL" id="CP000867">
    <property type="protein sequence ID" value="ABX00881.1"/>
    <property type="molecule type" value="Genomic_DNA"/>
</dbReference>
<dbReference type="Gene3D" id="1.10.3290.10">
    <property type="entry name" value="Fido-like domain"/>
    <property type="match status" value="1"/>
</dbReference>
<proteinExistence type="predicted"/>
<protein>
    <submittedName>
        <fullName evidence="2">Filamentation induced by cAMP protein Fic</fullName>
    </submittedName>
</protein>
<accession>A9A7W0</accession>
<dbReference type="eggNOG" id="arCOG03111">
    <property type="taxonomic scope" value="Archaea"/>
</dbReference>
<dbReference type="SUPFAM" id="SSF140931">
    <property type="entry name" value="Fic-like"/>
    <property type="match status" value="1"/>
</dbReference>
<dbReference type="PANTHER" id="PTHR13504:SF38">
    <property type="entry name" value="FIDO DOMAIN-CONTAINING PROTEIN"/>
    <property type="match status" value="1"/>
</dbReference>
<dbReference type="InterPro" id="IPR003812">
    <property type="entry name" value="Fido"/>
</dbReference>
<dbReference type="PhylomeDB" id="A9A7W0"/>